<evidence type="ECO:0000313" key="3">
    <source>
        <dbReference type="Proteomes" id="UP000002012"/>
    </source>
</evidence>
<dbReference type="EMBL" id="CP001968">
    <property type="protein sequence ID" value="ADD68549.1"/>
    <property type="molecule type" value="Genomic_DNA"/>
</dbReference>
<dbReference type="HOGENOM" id="CLU_2080948_0_0_0"/>
<name>D4H0N6_DENA2</name>
<accession>D4H0N6</accession>
<dbReference type="OrthoDB" id="9806209at2"/>
<proteinExistence type="predicted"/>
<evidence type="ECO:0000256" key="1">
    <source>
        <dbReference type="SAM" id="Coils"/>
    </source>
</evidence>
<feature type="coiled-coil region" evidence="1">
    <location>
        <begin position="60"/>
        <end position="94"/>
    </location>
</feature>
<gene>
    <name evidence="2" type="ordered locus">Dacet_1785</name>
</gene>
<dbReference type="PaxDb" id="522772-Dacet_1785"/>
<reference evidence="2 3" key="1">
    <citation type="journal article" date="2010" name="Stand. Genomic Sci.">
        <title>Complete genome sequence of Denitrovibrio acetiphilus type strain (N2460).</title>
        <authorList>
            <person name="Kiss H."/>
            <person name="Lang E."/>
            <person name="Lapidus A."/>
            <person name="Copeland A."/>
            <person name="Nolan M."/>
            <person name="Glavina Del Rio T."/>
            <person name="Chen F."/>
            <person name="Lucas S."/>
            <person name="Tice H."/>
            <person name="Cheng J.F."/>
            <person name="Han C."/>
            <person name="Goodwin L."/>
            <person name="Pitluck S."/>
            <person name="Liolios K."/>
            <person name="Pati A."/>
            <person name="Ivanova N."/>
            <person name="Mavromatis K."/>
            <person name="Chen A."/>
            <person name="Palaniappan K."/>
            <person name="Land M."/>
            <person name="Hauser L."/>
            <person name="Chang Y.J."/>
            <person name="Jeffries C.D."/>
            <person name="Detter J.C."/>
            <person name="Brettin T."/>
            <person name="Spring S."/>
            <person name="Rohde M."/>
            <person name="Goker M."/>
            <person name="Woyke T."/>
            <person name="Bristow J."/>
            <person name="Eisen J.A."/>
            <person name="Markowitz V."/>
            <person name="Hugenholtz P."/>
            <person name="Kyrpides N.C."/>
            <person name="Klenk H.P."/>
        </authorList>
    </citation>
    <scope>NUCLEOTIDE SEQUENCE [LARGE SCALE GENOMIC DNA]</scope>
    <source>
        <strain evidence="3">DSM 12809 / NBRC 114555 / N2460</strain>
    </source>
</reference>
<organism evidence="2 3">
    <name type="scientific">Denitrovibrio acetiphilus (strain DSM 12809 / NBRC 114555 / N2460)</name>
    <dbReference type="NCBI Taxonomy" id="522772"/>
    <lineage>
        <taxon>Bacteria</taxon>
        <taxon>Pseudomonadati</taxon>
        <taxon>Deferribacterota</taxon>
        <taxon>Deferribacteres</taxon>
        <taxon>Deferribacterales</taxon>
        <taxon>Geovibrionaceae</taxon>
        <taxon>Denitrovibrio</taxon>
    </lineage>
</organism>
<dbReference type="RefSeq" id="WP_013011060.1">
    <property type="nucleotide sequence ID" value="NC_013943.1"/>
</dbReference>
<dbReference type="AlphaFoldDB" id="D4H0N6"/>
<dbReference type="KEGG" id="dap:Dacet_1785"/>
<sequence length="117" mass="13912">MKSIEQDLLEMKANTLYKYGKKVEIAEEMYKQKLALLNRLRAMVVRVECSTVINSGLCRKKRQNILAERLKNKLRRTEKTVAKLEELKDKYVKEFKFQREACGLTDHSFLDEFYKNC</sequence>
<evidence type="ECO:0000313" key="2">
    <source>
        <dbReference type="EMBL" id="ADD68549.1"/>
    </source>
</evidence>
<keyword evidence="3" id="KW-1185">Reference proteome</keyword>
<protein>
    <submittedName>
        <fullName evidence="2">Uncharacterized protein</fullName>
    </submittedName>
</protein>
<dbReference type="eggNOG" id="ENOG50329WI">
    <property type="taxonomic scope" value="Bacteria"/>
</dbReference>
<dbReference type="Proteomes" id="UP000002012">
    <property type="component" value="Chromosome"/>
</dbReference>
<keyword evidence="1" id="KW-0175">Coiled coil</keyword>
<dbReference type="InParanoid" id="D4H0N6"/>